<keyword evidence="2 3" id="KW-0975">Bacterial flagellum</keyword>
<name>A0A1M6Y6I3_9BACT</name>
<dbReference type="SUPFAM" id="SSF64518">
    <property type="entry name" value="Phase 1 flagellin"/>
    <property type="match status" value="1"/>
</dbReference>
<dbReference type="OrthoDB" id="9796789at2"/>
<dbReference type="GO" id="GO:0009288">
    <property type="term" value="C:bacterial-type flagellum"/>
    <property type="evidence" value="ECO:0007669"/>
    <property type="project" value="UniProtKB-SubCell"/>
</dbReference>
<gene>
    <name evidence="7" type="ORF">SAMN02745216_04683</name>
</gene>
<proteinExistence type="inferred from homology"/>
<evidence type="ECO:0000259" key="5">
    <source>
        <dbReference type="Pfam" id="PF00669"/>
    </source>
</evidence>
<dbReference type="InterPro" id="IPR001029">
    <property type="entry name" value="Flagellin_N"/>
</dbReference>
<keyword evidence="4" id="KW-0175">Coiled coil</keyword>
<dbReference type="InterPro" id="IPR046358">
    <property type="entry name" value="Flagellin_C"/>
</dbReference>
<keyword evidence="7" id="KW-0966">Cell projection</keyword>
<evidence type="ECO:0000256" key="3">
    <source>
        <dbReference type="RuleBase" id="RU362073"/>
    </source>
</evidence>
<feature type="domain" description="Flagellin C-terminal" evidence="6">
    <location>
        <begin position="290"/>
        <end position="375"/>
    </location>
</feature>
<organism evidence="7 8">
    <name type="scientific">Desulfatibacillum alkenivorans DSM 16219</name>
    <dbReference type="NCBI Taxonomy" id="1121393"/>
    <lineage>
        <taxon>Bacteria</taxon>
        <taxon>Pseudomonadati</taxon>
        <taxon>Thermodesulfobacteriota</taxon>
        <taxon>Desulfobacteria</taxon>
        <taxon>Desulfobacterales</taxon>
        <taxon>Desulfatibacillaceae</taxon>
        <taxon>Desulfatibacillum</taxon>
    </lineage>
</organism>
<feature type="coiled-coil region" evidence="4">
    <location>
        <begin position="101"/>
        <end position="128"/>
    </location>
</feature>
<dbReference type="Gene3D" id="1.20.1330.10">
    <property type="entry name" value="f41 fragment of flagellin, N-terminal domain"/>
    <property type="match status" value="1"/>
</dbReference>
<dbReference type="PANTHER" id="PTHR42792">
    <property type="entry name" value="FLAGELLIN"/>
    <property type="match status" value="1"/>
</dbReference>
<dbReference type="InterPro" id="IPR042187">
    <property type="entry name" value="Flagellin_C_sub2"/>
</dbReference>
<evidence type="ECO:0000313" key="8">
    <source>
        <dbReference type="Proteomes" id="UP000183994"/>
    </source>
</evidence>
<dbReference type="Pfam" id="PF00669">
    <property type="entry name" value="Flagellin_N"/>
    <property type="match status" value="1"/>
</dbReference>
<dbReference type="Gene3D" id="3.30.70.2120">
    <property type="match status" value="1"/>
</dbReference>
<evidence type="ECO:0000259" key="6">
    <source>
        <dbReference type="Pfam" id="PF00700"/>
    </source>
</evidence>
<comment type="similarity">
    <text evidence="1 3">Belongs to the bacterial flagellin family.</text>
</comment>
<reference evidence="8" key="1">
    <citation type="submission" date="2016-11" db="EMBL/GenBank/DDBJ databases">
        <authorList>
            <person name="Varghese N."/>
            <person name="Submissions S."/>
        </authorList>
    </citation>
    <scope>NUCLEOTIDE SEQUENCE [LARGE SCALE GENOMIC DNA]</scope>
    <source>
        <strain evidence="8">DSM 16219</strain>
    </source>
</reference>
<feature type="domain" description="Flagellin N-terminal" evidence="5">
    <location>
        <begin position="5"/>
        <end position="141"/>
    </location>
</feature>
<dbReference type="GO" id="GO:0005198">
    <property type="term" value="F:structural molecule activity"/>
    <property type="evidence" value="ECO:0007669"/>
    <property type="project" value="UniProtKB-UniRule"/>
</dbReference>
<dbReference type="GO" id="GO:0005576">
    <property type="term" value="C:extracellular region"/>
    <property type="evidence" value="ECO:0007669"/>
    <property type="project" value="UniProtKB-SubCell"/>
</dbReference>
<keyword evidence="3" id="KW-0964">Secreted</keyword>
<sequence>MGLRVANNIAAVNAHRQLGVTDSKVSKSLERLSSGFRINRAKDDAAGLSMARKFDAQVRSQAVAANNTTQANSLLQIAEGGVEQIDAILVRLKELSTQAASKNNEQNLSDLNAEANQILKELDRIASTTTFQGSSLLTGYGTKGLVSADATSVGKISNVYELDVSAFKGKDEETIGFTSAGASVITMVYTGNGTVETQTLTVGSGGDTYDFNTFGVSFKTTTAADSAVLATSAVECGGVMTMSVADATFQVGEKNTGDYRISFQLESMDSTGLSVGAVDLSSLADAQSSMDMIDNAMTALNASRANIGAIQNRLDYTYANLNIAIENNTAAMSVIQDVDMAMEMTTFTKNQILMQSGTAMLAQANSAPQNILSLIG</sequence>
<dbReference type="Proteomes" id="UP000183994">
    <property type="component" value="Unassembled WGS sequence"/>
</dbReference>
<keyword evidence="8" id="KW-1185">Reference proteome</keyword>
<comment type="function">
    <text evidence="3">Flagellin is the subunit protein which polymerizes to form the filaments of bacterial flagella.</text>
</comment>
<dbReference type="AlphaFoldDB" id="A0A1M6Y6I3"/>
<dbReference type="PANTHER" id="PTHR42792:SF2">
    <property type="entry name" value="FLAGELLIN"/>
    <property type="match status" value="1"/>
</dbReference>
<keyword evidence="7" id="KW-0969">Cilium</keyword>
<evidence type="ECO:0000256" key="4">
    <source>
        <dbReference type="SAM" id="Coils"/>
    </source>
</evidence>
<evidence type="ECO:0000256" key="1">
    <source>
        <dbReference type="ARBA" id="ARBA00005709"/>
    </source>
</evidence>
<dbReference type="Pfam" id="PF00700">
    <property type="entry name" value="Flagellin_C"/>
    <property type="match status" value="1"/>
</dbReference>
<dbReference type="PRINTS" id="PR00207">
    <property type="entry name" value="FLAGELLIN"/>
</dbReference>
<dbReference type="RefSeq" id="WP_073478668.1">
    <property type="nucleotide sequence ID" value="NZ_FQZU01000047.1"/>
</dbReference>
<evidence type="ECO:0000313" key="7">
    <source>
        <dbReference type="EMBL" id="SHL13884.1"/>
    </source>
</evidence>
<dbReference type="Gene3D" id="6.10.10.10">
    <property type="entry name" value="Flagellar export chaperone, C-terminal domain"/>
    <property type="match status" value="1"/>
</dbReference>
<evidence type="ECO:0000256" key="2">
    <source>
        <dbReference type="ARBA" id="ARBA00023143"/>
    </source>
</evidence>
<protein>
    <recommendedName>
        <fullName evidence="3">Flagellin</fullName>
    </recommendedName>
</protein>
<accession>A0A1M6Y6I3</accession>
<dbReference type="InterPro" id="IPR001492">
    <property type="entry name" value="Flagellin"/>
</dbReference>
<dbReference type="STRING" id="1121393.SAMN02745216_04683"/>
<keyword evidence="7" id="KW-0282">Flagellum</keyword>
<comment type="subcellular location">
    <subcellularLocation>
        <location evidence="3">Secreted</location>
    </subcellularLocation>
    <subcellularLocation>
        <location evidence="3">Bacterial flagellum</location>
    </subcellularLocation>
</comment>
<dbReference type="EMBL" id="FQZU01000047">
    <property type="protein sequence ID" value="SHL13884.1"/>
    <property type="molecule type" value="Genomic_DNA"/>
</dbReference>